<dbReference type="PROSITE" id="PS51084">
    <property type="entry name" value="HIT_2"/>
    <property type="match status" value="1"/>
</dbReference>
<name>A0AAD5LIP3_PYTIN</name>
<gene>
    <name evidence="6" type="ORF">P43SY_009120</name>
</gene>
<evidence type="ECO:0000313" key="6">
    <source>
        <dbReference type="EMBL" id="KAJ0399456.1"/>
    </source>
</evidence>
<evidence type="ECO:0000259" key="5">
    <source>
        <dbReference type="PROSITE" id="PS51084"/>
    </source>
</evidence>
<feature type="short sequence motif" description="Histidine triad motif" evidence="3">
    <location>
        <begin position="234"/>
        <end position="238"/>
    </location>
</feature>
<reference evidence="6" key="1">
    <citation type="submission" date="2021-12" db="EMBL/GenBank/DDBJ databases">
        <title>Prjna785345.</title>
        <authorList>
            <person name="Rujirawat T."/>
            <person name="Krajaejun T."/>
        </authorList>
    </citation>
    <scope>NUCLEOTIDE SEQUENCE</scope>
    <source>
        <strain evidence="6">Pi057C3</strain>
    </source>
</reference>
<dbReference type="EMBL" id="JAKCXM010000182">
    <property type="protein sequence ID" value="KAJ0399456.1"/>
    <property type="molecule type" value="Genomic_DNA"/>
</dbReference>
<feature type="domain" description="HIT" evidence="5">
    <location>
        <begin position="89"/>
        <end position="249"/>
    </location>
</feature>
<dbReference type="PANTHER" id="PTHR12486">
    <property type="entry name" value="APRATAXIN-RELATED"/>
    <property type="match status" value="1"/>
</dbReference>
<dbReference type="Proteomes" id="UP001209570">
    <property type="component" value="Unassembled WGS sequence"/>
</dbReference>
<dbReference type="InterPro" id="IPR036265">
    <property type="entry name" value="HIT-like_sf"/>
</dbReference>
<dbReference type="Gene3D" id="3.30.428.10">
    <property type="entry name" value="HIT-like"/>
    <property type="match status" value="1"/>
</dbReference>
<dbReference type="AlphaFoldDB" id="A0AAD5LIP3"/>
<dbReference type="GO" id="GO:0016787">
    <property type="term" value="F:hydrolase activity"/>
    <property type="evidence" value="ECO:0007669"/>
    <property type="project" value="UniProtKB-KW"/>
</dbReference>
<dbReference type="GO" id="GO:0000166">
    <property type="term" value="F:nucleotide binding"/>
    <property type="evidence" value="ECO:0007669"/>
    <property type="project" value="UniProtKB-KW"/>
</dbReference>
<accession>A0AAD5LIP3</accession>
<comment type="caution">
    <text evidence="6">The sequence shown here is derived from an EMBL/GenBank/DDBJ whole genome shotgun (WGS) entry which is preliminary data.</text>
</comment>
<feature type="region of interest" description="Disordered" evidence="4">
    <location>
        <begin position="278"/>
        <end position="298"/>
    </location>
</feature>
<organism evidence="6 7">
    <name type="scientific">Pythium insidiosum</name>
    <name type="common">Pythiosis disease agent</name>
    <dbReference type="NCBI Taxonomy" id="114742"/>
    <lineage>
        <taxon>Eukaryota</taxon>
        <taxon>Sar</taxon>
        <taxon>Stramenopiles</taxon>
        <taxon>Oomycota</taxon>
        <taxon>Peronosporomycetes</taxon>
        <taxon>Pythiales</taxon>
        <taxon>Pythiaceae</taxon>
        <taxon>Pythium</taxon>
    </lineage>
</organism>
<feature type="region of interest" description="Disordered" evidence="4">
    <location>
        <begin position="166"/>
        <end position="192"/>
    </location>
</feature>
<keyword evidence="7" id="KW-1185">Reference proteome</keyword>
<evidence type="ECO:0000313" key="7">
    <source>
        <dbReference type="Proteomes" id="UP001209570"/>
    </source>
</evidence>
<dbReference type="PANTHER" id="PTHR12486:SF5">
    <property type="entry name" value="ADENOSINE 5'-MONOPHOSPHORAMIDASE HINT3"/>
    <property type="match status" value="1"/>
</dbReference>
<protein>
    <recommendedName>
        <fullName evidence="5">HIT domain-containing protein</fullName>
    </recommendedName>
</protein>
<evidence type="ECO:0000256" key="2">
    <source>
        <dbReference type="ARBA" id="ARBA00022801"/>
    </source>
</evidence>
<feature type="compositionally biased region" description="Low complexity" evidence="4">
    <location>
        <begin position="167"/>
        <end position="181"/>
    </location>
</feature>
<keyword evidence="1" id="KW-0547">Nucleotide-binding</keyword>
<keyword evidence="2" id="KW-0378">Hydrolase</keyword>
<evidence type="ECO:0000256" key="1">
    <source>
        <dbReference type="ARBA" id="ARBA00022741"/>
    </source>
</evidence>
<dbReference type="SUPFAM" id="SSF54197">
    <property type="entry name" value="HIT-like"/>
    <property type="match status" value="1"/>
</dbReference>
<dbReference type="Pfam" id="PF11969">
    <property type="entry name" value="DcpS_C"/>
    <property type="match status" value="1"/>
</dbReference>
<proteinExistence type="predicted"/>
<sequence length="298" mass="33344">MTDTSPAVDVWATSSSNENNANASNADANASALNSAWRRDDKMAAPCVCASTHAPSSTSAASRSRLHVGVFSKHKGVRYCPEGRVLSCRFCEILRQRDEPFLYEDDTLVVFRPLHPIVPSHLLIVPRAHIRNVKMLTVDHIDVVRRMRRVAEQVLYSMALQEEQAEKQPQGAAKQSQSQAKHPLSAFDPTLDGQTTITTIEDEERQCSSGEPPAAFRNDCRFAFHLPPFNSIDHVHMHAFRGSTGYLGRIKYRTESLWCRSYDGVLARLERQGNADISASFSSSSSCEGEECRDHRRR</sequence>
<dbReference type="InterPro" id="IPR011146">
    <property type="entry name" value="HIT-like"/>
</dbReference>
<evidence type="ECO:0000256" key="4">
    <source>
        <dbReference type="SAM" id="MobiDB-lite"/>
    </source>
</evidence>
<evidence type="ECO:0000256" key="3">
    <source>
        <dbReference type="PROSITE-ProRule" id="PRU00464"/>
    </source>
</evidence>